<organism evidence="2">
    <name type="scientific">Cyanothece sp. (strain PCC 7425 / ATCC 29141)</name>
    <dbReference type="NCBI Taxonomy" id="395961"/>
    <lineage>
        <taxon>Bacteria</taxon>
        <taxon>Bacillati</taxon>
        <taxon>Cyanobacteriota</taxon>
        <taxon>Cyanophyceae</taxon>
        <taxon>Gomontiellales</taxon>
        <taxon>Cyanothecaceae</taxon>
        <taxon>Cyanothece</taxon>
    </lineage>
</organism>
<accession>B8HL85</accession>
<name>B8HL85_CYAP4</name>
<reference evidence="2" key="1">
    <citation type="submission" date="2009-01" db="EMBL/GenBank/DDBJ databases">
        <title>Complete sequence of chromosome Cyanothece sp. PCC 7425.</title>
        <authorList>
            <consortium name="US DOE Joint Genome Institute"/>
            <person name="Lucas S."/>
            <person name="Copeland A."/>
            <person name="Lapidus A."/>
            <person name="Glavina del Rio T."/>
            <person name="Dalin E."/>
            <person name="Tice H."/>
            <person name="Bruce D."/>
            <person name="Goodwin L."/>
            <person name="Pitluck S."/>
            <person name="Sims D."/>
            <person name="Meineke L."/>
            <person name="Brettin T."/>
            <person name="Detter J.C."/>
            <person name="Han C."/>
            <person name="Larimer F."/>
            <person name="Land M."/>
            <person name="Hauser L."/>
            <person name="Kyrpides N."/>
            <person name="Ovchinnikova G."/>
            <person name="Liberton M."/>
            <person name="Stoeckel J."/>
            <person name="Banerjee A."/>
            <person name="Singh A."/>
            <person name="Page L."/>
            <person name="Sato H."/>
            <person name="Zhao L."/>
            <person name="Sherman L."/>
            <person name="Pakrasi H."/>
            <person name="Richardson P."/>
        </authorList>
    </citation>
    <scope>NUCLEOTIDE SEQUENCE</scope>
    <source>
        <strain evidence="2">PCC 7425</strain>
    </source>
</reference>
<sequence length="132" mass="14812">MKLRYRGVAYDYQPPALPIVEGGVGGTYRGANWNFRTLLSNPIPQISETLQYRGVMYHTNPSGADSANGQYATSGREAGVGGGLFRRRQSNSVDQAHRESILKGLERRLQVARERGDQKLVKQLEDEWQQFA</sequence>
<dbReference type="OrthoDB" id="515032at2"/>
<dbReference type="InterPro" id="IPR025458">
    <property type="entry name" value="DUF4278"/>
</dbReference>
<protein>
    <recommendedName>
        <fullName evidence="3">DUF4278 domain-containing protein</fullName>
    </recommendedName>
</protein>
<dbReference type="AlphaFoldDB" id="B8HL85"/>
<dbReference type="Pfam" id="PF14105">
    <property type="entry name" value="DUF4278"/>
    <property type="match status" value="1"/>
</dbReference>
<evidence type="ECO:0008006" key="3">
    <source>
        <dbReference type="Google" id="ProtNLM"/>
    </source>
</evidence>
<evidence type="ECO:0000256" key="1">
    <source>
        <dbReference type="SAM" id="MobiDB-lite"/>
    </source>
</evidence>
<dbReference type="STRING" id="395961.Cyan7425_4644"/>
<dbReference type="eggNOG" id="ENOG5033275">
    <property type="taxonomic scope" value="Bacteria"/>
</dbReference>
<evidence type="ECO:0000313" key="2">
    <source>
        <dbReference type="EMBL" id="ACL46950.1"/>
    </source>
</evidence>
<proteinExistence type="predicted"/>
<gene>
    <name evidence="2" type="ordered locus">Cyan7425_4644</name>
</gene>
<feature type="region of interest" description="Disordered" evidence="1">
    <location>
        <begin position="78"/>
        <end position="97"/>
    </location>
</feature>
<dbReference type="HOGENOM" id="CLU_150570_0_0_3"/>
<dbReference type="EMBL" id="CP001344">
    <property type="protein sequence ID" value="ACL46950.1"/>
    <property type="molecule type" value="Genomic_DNA"/>
</dbReference>
<dbReference type="KEGG" id="cyn:Cyan7425_4644"/>